<organism evidence="2 3">
    <name type="scientific">Phytophthora pseudosyringae</name>
    <dbReference type="NCBI Taxonomy" id="221518"/>
    <lineage>
        <taxon>Eukaryota</taxon>
        <taxon>Sar</taxon>
        <taxon>Stramenopiles</taxon>
        <taxon>Oomycota</taxon>
        <taxon>Peronosporomycetes</taxon>
        <taxon>Peronosporales</taxon>
        <taxon>Peronosporaceae</taxon>
        <taxon>Phytophthora</taxon>
    </lineage>
</organism>
<proteinExistence type="predicted"/>
<evidence type="ECO:0000313" key="3">
    <source>
        <dbReference type="Proteomes" id="UP000694044"/>
    </source>
</evidence>
<reference evidence="2" key="1">
    <citation type="submission" date="2021-02" db="EMBL/GenBank/DDBJ databases">
        <authorList>
            <person name="Palmer J.M."/>
        </authorList>
    </citation>
    <scope>NUCLEOTIDE SEQUENCE</scope>
    <source>
        <strain evidence="2">SCRP734</strain>
    </source>
</reference>
<gene>
    <name evidence="2" type="ORF">PHYPSEUDO_011073</name>
</gene>
<dbReference type="OrthoDB" id="111278at2759"/>
<evidence type="ECO:0000256" key="1">
    <source>
        <dbReference type="SAM" id="MobiDB-lite"/>
    </source>
</evidence>
<accession>A0A8T1VCB5</accession>
<dbReference type="Proteomes" id="UP000694044">
    <property type="component" value="Unassembled WGS sequence"/>
</dbReference>
<dbReference type="AlphaFoldDB" id="A0A8T1VCB5"/>
<dbReference type="EMBL" id="JAGDFM010000489">
    <property type="protein sequence ID" value="KAG7377728.1"/>
    <property type="molecule type" value="Genomic_DNA"/>
</dbReference>
<feature type="compositionally biased region" description="Basic and acidic residues" evidence="1">
    <location>
        <begin position="49"/>
        <end position="62"/>
    </location>
</feature>
<evidence type="ECO:0000313" key="2">
    <source>
        <dbReference type="EMBL" id="KAG7377728.1"/>
    </source>
</evidence>
<name>A0A8T1VCB5_9STRA</name>
<feature type="region of interest" description="Disordered" evidence="1">
    <location>
        <begin position="20"/>
        <end position="66"/>
    </location>
</feature>
<protein>
    <submittedName>
        <fullName evidence="2">Uncharacterized protein</fullName>
    </submittedName>
</protein>
<sequence>MAEVAAFPALARAKKLFLRRKRAAGRREAETHAEDSTPSRPRKGPSASKPERDQGRRQEPPRTHTAHRCSASLVAFCSDFDEQLRLVSSDLLLLNTSVRREYQRESLALEKLTSELQDGEVNGVEPRPTGQRDPTPCRIRLRTRKPSITLRVVPQKVSHPQQPPTGSKTLSRPALLVHQAVKACVLQSYARFYLYRCLYTGGPSQLVAAGQLATRCRRARAFRHWRRVVTQRSKLRLRCRRAQQRVEHAATSFARSRAFEVVETEGKYAMAKEFHQSKLLAQSLRAWLGWYQSSTSKPVRLHP</sequence>
<comment type="caution">
    <text evidence="2">The sequence shown here is derived from an EMBL/GenBank/DDBJ whole genome shotgun (WGS) entry which is preliminary data.</text>
</comment>
<feature type="compositionally biased region" description="Basic and acidic residues" evidence="1">
    <location>
        <begin position="25"/>
        <end position="37"/>
    </location>
</feature>
<keyword evidence="3" id="KW-1185">Reference proteome</keyword>